<gene>
    <name evidence="2" type="ORF">HYC85_025312</name>
</gene>
<name>A0A7J7GEN3_CAMSI</name>
<dbReference type="Gene3D" id="3.40.50.10330">
    <property type="entry name" value="Probable inorganic polyphosphate/atp-NAD kinase, domain 1"/>
    <property type="match status" value="1"/>
</dbReference>
<dbReference type="FunFam" id="3.40.50.10330:FF:000016">
    <property type="entry name" value="Diacylglycerol kinase"/>
    <property type="match status" value="1"/>
</dbReference>
<feature type="domain" description="DAGKc" evidence="1">
    <location>
        <begin position="33"/>
        <end position="144"/>
    </location>
</feature>
<dbReference type="EMBL" id="JACBKZ010000012">
    <property type="protein sequence ID" value="KAF5937806.1"/>
    <property type="molecule type" value="Genomic_DNA"/>
</dbReference>
<dbReference type="Proteomes" id="UP000593564">
    <property type="component" value="Unassembled WGS sequence"/>
</dbReference>
<dbReference type="SUPFAM" id="SSF111331">
    <property type="entry name" value="NAD kinase/diacylglycerol kinase-like"/>
    <property type="match status" value="1"/>
</dbReference>
<organism evidence="2 3">
    <name type="scientific">Camellia sinensis</name>
    <name type="common">Tea plant</name>
    <name type="synonym">Thea sinensis</name>
    <dbReference type="NCBI Taxonomy" id="4442"/>
    <lineage>
        <taxon>Eukaryota</taxon>
        <taxon>Viridiplantae</taxon>
        <taxon>Streptophyta</taxon>
        <taxon>Embryophyta</taxon>
        <taxon>Tracheophyta</taxon>
        <taxon>Spermatophyta</taxon>
        <taxon>Magnoliopsida</taxon>
        <taxon>eudicotyledons</taxon>
        <taxon>Gunneridae</taxon>
        <taxon>Pentapetalae</taxon>
        <taxon>asterids</taxon>
        <taxon>Ericales</taxon>
        <taxon>Theaceae</taxon>
        <taxon>Camellia</taxon>
    </lineage>
</organism>
<sequence length="188" mass="21243">MADYNPEFDNLKKFYIPNYILVLRSESECLPDVPECPVLVFINSKSGGQLGGDLFITYSSLLNKNQVVDLLEEAPDAVLHRLYLNLEKLKLSGDELALRIEENLRIIVVGRNGTAGWLLGVVSDLKLSQPPPIATVPLGTRNNLPFAFRWMTFGIDMRIFHFFIQRIIHTFEQLGSFMSSSAFCVEFA</sequence>
<dbReference type="AlphaFoldDB" id="A0A7J7GEN3"/>
<proteinExistence type="predicted"/>
<dbReference type="InterPro" id="IPR037607">
    <property type="entry name" value="DGK"/>
</dbReference>
<dbReference type="GO" id="GO:0016020">
    <property type="term" value="C:membrane"/>
    <property type="evidence" value="ECO:0007669"/>
    <property type="project" value="TreeGrafter"/>
</dbReference>
<evidence type="ECO:0000259" key="1">
    <source>
        <dbReference type="PROSITE" id="PS50146"/>
    </source>
</evidence>
<comment type="caution">
    <text evidence="2">The sequence shown here is derived from an EMBL/GenBank/DDBJ whole genome shotgun (WGS) entry which is preliminary data.</text>
</comment>
<dbReference type="InterPro" id="IPR016064">
    <property type="entry name" value="NAD/diacylglycerol_kinase_sf"/>
</dbReference>
<dbReference type="GO" id="GO:0007165">
    <property type="term" value="P:signal transduction"/>
    <property type="evidence" value="ECO:0007669"/>
    <property type="project" value="InterPro"/>
</dbReference>
<dbReference type="SMART" id="SM00046">
    <property type="entry name" value="DAGKc"/>
    <property type="match status" value="1"/>
</dbReference>
<evidence type="ECO:0000313" key="3">
    <source>
        <dbReference type="Proteomes" id="UP000593564"/>
    </source>
</evidence>
<dbReference type="Pfam" id="PF00781">
    <property type="entry name" value="DAGK_cat"/>
    <property type="match status" value="1"/>
</dbReference>
<dbReference type="PROSITE" id="PS50146">
    <property type="entry name" value="DAGK"/>
    <property type="match status" value="1"/>
</dbReference>
<reference evidence="3" key="1">
    <citation type="journal article" date="2020" name="Nat. Commun.">
        <title>Genome assembly of wild tea tree DASZ reveals pedigree and selection history of tea varieties.</title>
        <authorList>
            <person name="Zhang W."/>
            <person name="Zhang Y."/>
            <person name="Qiu H."/>
            <person name="Guo Y."/>
            <person name="Wan H."/>
            <person name="Zhang X."/>
            <person name="Scossa F."/>
            <person name="Alseekh S."/>
            <person name="Zhang Q."/>
            <person name="Wang P."/>
            <person name="Xu L."/>
            <person name="Schmidt M.H."/>
            <person name="Jia X."/>
            <person name="Li D."/>
            <person name="Zhu A."/>
            <person name="Guo F."/>
            <person name="Chen W."/>
            <person name="Ni D."/>
            <person name="Usadel B."/>
            <person name="Fernie A.R."/>
            <person name="Wen W."/>
        </authorList>
    </citation>
    <scope>NUCLEOTIDE SEQUENCE [LARGE SCALE GENOMIC DNA]</scope>
    <source>
        <strain evidence="3">cv. G240</strain>
    </source>
</reference>
<keyword evidence="3" id="KW-1185">Reference proteome</keyword>
<dbReference type="InterPro" id="IPR001206">
    <property type="entry name" value="Diacylglycerol_kinase_cat_dom"/>
</dbReference>
<protein>
    <recommendedName>
        <fullName evidence="1">DAGKc domain-containing protein</fullName>
    </recommendedName>
</protein>
<accession>A0A7J7GEN3</accession>
<evidence type="ECO:0000313" key="2">
    <source>
        <dbReference type="EMBL" id="KAF5937806.1"/>
    </source>
</evidence>
<dbReference type="InterPro" id="IPR017438">
    <property type="entry name" value="ATP-NAD_kinase_N"/>
</dbReference>
<dbReference type="GO" id="GO:0004143">
    <property type="term" value="F:ATP-dependent diacylglycerol kinase activity"/>
    <property type="evidence" value="ECO:0007669"/>
    <property type="project" value="InterPro"/>
</dbReference>
<reference evidence="2 3" key="2">
    <citation type="submission" date="2020-07" db="EMBL/GenBank/DDBJ databases">
        <title>Genome assembly of wild tea tree DASZ reveals pedigree and selection history of tea varieties.</title>
        <authorList>
            <person name="Zhang W."/>
        </authorList>
    </citation>
    <scope>NUCLEOTIDE SEQUENCE [LARGE SCALE GENOMIC DNA]</scope>
    <source>
        <strain evidence="3">cv. G240</strain>
        <tissue evidence="2">Leaf</tissue>
    </source>
</reference>
<dbReference type="PANTHER" id="PTHR11255:SF98">
    <property type="entry name" value="DIACYLGLYCEROL KINASE 5"/>
    <property type="match status" value="1"/>
</dbReference>
<dbReference type="PANTHER" id="PTHR11255">
    <property type="entry name" value="DIACYLGLYCEROL KINASE"/>
    <property type="match status" value="1"/>
</dbReference>